<dbReference type="Pfam" id="PF01479">
    <property type="entry name" value="S4"/>
    <property type="match status" value="1"/>
</dbReference>
<evidence type="ECO:0000256" key="3">
    <source>
        <dbReference type="ARBA" id="ARBA00022884"/>
    </source>
</evidence>
<feature type="compositionally biased region" description="Basic and acidic residues" evidence="7">
    <location>
        <begin position="361"/>
        <end position="380"/>
    </location>
</feature>
<dbReference type="EC" id="5.4.99.-" evidence="6"/>
<keyword evidence="3 5" id="KW-0694">RNA-binding</keyword>
<organism evidence="9 10">
    <name type="scientific">Methylorubrum aminovorans</name>
    <dbReference type="NCBI Taxonomy" id="269069"/>
    <lineage>
        <taxon>Bacteria</taxon>
        <taxon>Pseudomonadati</taxon>
        <taxon>Pseudomonadota</taxon>
        <taxon>Alphaproteobacteria</taxon>
        <taxon>Hyphomicrobiales</taxon>
        <taxon>Methylobacteriaceae</taxon>
        <taxon>Methylorubrum</taxon>
    </lineage>
</organism>
<dbReference type="Gene3D" id="3.30.70.580">
    <property type="entry name" value="Pseudouridine synthase I, catalytic domain, N-terminal subdomain"/>
    <property type="match status" value="1"/>
</dbReference>
<dbReference type="Pfam" id="PF00849">
    <property type="entry name" value="PseudoU_synth_2"/>
    <property type="match status" value="1"/>
</dbReference>
<evidence type="ECO:0000256" key="1">
    <source>
        <dbReference type="ARBA" id="ARBA00000073"/>
    </source>
</evidence>
<dbReference type="PROSITE" id="PS50889">
    <property type="entry name" value="S4"/>
    <property type="match status" value="1"/>
</dbReference>
<reference evidence="9" key="2">
    <citation type="submission" date="2021-08" db="EMBL/GenBank/DDBJ databases">
        <authorList>
            <person name="Tani A."/>
            <person name="Ola A."/>
            <person name="Ogura Y."/>
            <person name="Katsura K."/>
            <person name="Hayashi T."/>
        </authorList>
    </citation>
    <scope>NUCLEOTIDE SEQUENCE</scope>
    <source>
        <strain evidence="9">NBRC 15686</strain>
    </source>
</reference>
<reference evidence="9" key="1">
    <citation type="journal article" date="2021" name="Front. Microbiol.">
        <title>Comprehensive Comparative Genomics and Phenotyping of Methylobacterium Species.</title>
        <authorList>
            <person name="Alessa O."/>
            <person name="Ogura Y."/>
            <person name="Fujitani Y."/>
            <person name="Takami H."/>
            <person name="Hayashi T."/>
            <person name="Sahin N."/>
            <person name="Tani A."/>
        </authorList>
    </citation>
    <scope>NUCLEOTIDE SEQUENCE</scope>
    <source>
        <strain evidence="9">NBRC 15686</strain>
    </source>
</reference>
<proteinExistence type="inferred from homology"/>
<feature type="region of interest" description="Disordered" evidence="7">
    <location>
        <begin position="274"/>
        <end position="649"/>
    </location>
</feature>
<sequence length="649" mass="70454">MTDNPDPSPAVPADQAAAPEGERIAKTIARAGIASRRDAEAMIEAGRVTLNGKVLTSPAINVTDADRITIDGEPLPVRERTRLWLLHKPRGVVTTARDPEGRQTVFDGLPDDLPRVVAIGRLDINTEGLLLLTNDGGLAKVIAHPDTGWLRRYRVRAFGDITQADLDRLKKGVTVDGMEYGPVEATLDRVQGDNLWLTLGLREGKNREVKRILEHLGLSVNRLIRLSFGPFQLGDLEVGLVEEIRTKVLKEQLGKSLAEQAGVDFESPVREAIAPFGSPKATKAASPAGRGRPGARDEGRDQERSEPRSGARGGAAVRPPRDPARPAAPRAAARPAPRAPSPTVWRADDETRPRASKVPRRGMDPKTARAAAAERGRERVGAIQAAGERRVLVERLQPTPETPAPEPHRRVRFRREEERPEPQERPRQERPRPERSYQERSYQERPQQERGYQERSRDDRREDRPRRDAPTGDARPRRHEAGAAGSPERRGPPRERQTERQAEGRPFRERSEGRPSRDRGEGAPRRERPAEGGAPERRGPPRDRPRAAESERPARPPRGEGGGFRKGPGAGPGGKPGFKGGARDGARGDFKGGPKGAPRGGPRGDFKPGGRPGGGRPGGKPGGAGGRPGGGKPGPRGGGRPGRPPRGDA</sequence>
<dbReference type="NCBIfam" id="TIGR00093">
    <property type="entry name" value="pseudouridine synthase"/>
    <property type="match status" value="1"/>
</dbReference>
<evidence type="ECO:0000259" key="8">
    <source>
        <dbReference type="SMART" id="SM00363"/>
    </source>
</evidence>
<dbReference type="EMBL" id="BPRC01000018">
    <property type="protein sequence ID" value="GJE66829.1"/>
    <property type="molecule type" value="Genomic_DNA"/>
</dbReference>
<dbReference type="SUPFAM" id="SSF55120">
    <property type="entry name" value="Pseudouridine synthase"/>
    <property type="match status" value="1"/>
</dbReference>
<protein>
    <recommendedName>
        <fullName evidence="6">Pseudouridine synthase</fullName>
        <ecNumber evidence="6">5.4.99.-</ecNumber>
    </recommendedName>
</protein>
<dbReference type="Proteomes" id="UP001055039">
    <property type="component" value="Unassembled WGS sequence"/>
</dbReference>
<dbReference type="InterPro" id="IPR042092">
    <property type="entry name" value="PsdUridine_s_RsuA/RluB/E/F_cat"/>
</dbReference>
<evidence type="ECO:0000313" key="10">
    <source>
        <dbReference type="Proteomes" id="UP001055039"/>
    </source>
</evidence>
<evidence type="ECO:0000256" key="6">
    <source>
        <dbReference type="RuleBase" id="RU003887"/>
    </source>
</evidence>
<evidence type="ECO:0000256" key="2">
    <source>
        <dbReference type="ARBA" id="ARBA00008348"/>
    </source>
</evidence>
<feature type="compositionally biased region" description="Basic and acidic residues" evidence="7">
    <location>
        <begin position="487"/>
        <end position="558"/>
    </location>
</feature>
<feature type="compositionally biased region" description="Basic and acidic residues" evidence="7">
    <location>
        <begin position="414"/>
        <end position="470"/>
    </location>
</feature>
<dbReference type="InterPro" id="IPR036986">
    <property type="entry name" value="S4_RNA-bd_sf"/>
</dbReference>
<dbReference type="Gene3D" id="3.30.70.1560">
    <property type="entry name" value="Alpha-L RNA-binding motif"/>
    <property type="match status" value="1"/>
</dbReference>
<dbReference type="SUPFAM" id="SSF55174">
    <property type="entry name" value="Alpha-L RNA-binding motif"/>
    <property type="match status" value="1"/>
</dbReference>
<feature type="compositionally biased region" description="Basic and acidic residues" evidence="7">
    <location>
        <begin position="581"/>
        <end position="592"/>
    </location>
</feature>
<name>A0ABQ4UI73_9HYPH</name>
<dbReference type="InterPro" id="IPR018496">
    <property type="entry name" value="PsdUridine_synth_RsuA/RluB_CS"/>
</dbReference>
<feature type="compositionally biased region" description="Pro residues" evidence="7">
    <location>
        <begin position="1"/>
        <end position="10"/>
    </location>
</feature>
<evidence type="ECO:0000256" key="7">
    <source>
        <dbReference type="SAM" id="MobiDB-lite"/>
    </source>
</evidence>
<comment type="similarity">
    <text evidence="2 6">Belongs to the pseudouridine synthase RsuA family.</text>
</comment>
<accession>A0ABQ4UI73</accession>
<evidence type="ECO:0000256" key="4">
    <source>
        <dbReference type="ARBA" id="ARBA00023235"/>
    </source>
</evidence>
<feature type="compositionally biased region" description="Low complexity" evidence="7">
    <location>
        <begin position="325"/>
        <end position="336"/>
    </location>
</feature>
<dbReference type="Gene3D" id="3.10.290.10">
    <property type="entry name" value="RNA-binding S4 domain"/>
    <property type="match status" value="1"/>
</dbReference>
<comment type="catalytic activity">
    <reaction evidence="1">
        <text>a uridine in RNA = a pseudouridine in RNA</text>
        <dbReference type="Rhea" id="RHEA:48348"/>
        <dbReference type="Rhea" id="RHEA-COMP:12068"/>
        <dbReference type="Rhea" id="RHEA-COMP:12069"/>
        <dbReference type="ChEBI" id="CHEBI:65314"/>
        <dbReference type="ChEBI" id="CHEBI:65315"/>
    </reaction>
</comment>
<keyword evidence="4 6" id="KW-0413">Isomerase</keyword>
<dbReference type="PANTHER" id="PTHR47683">
    <property type="entry name" value="PSEUDOURIDINE SYNTHASE FAMILY PROTEIN-RELATED"/>
    <property type="match status" value="1"/>
</dbReference>
<dbReference type="InterPro" id="IPR006145">
    <property type="entry name" value="PsdUridine_synth_RsuA/RluA"/>
</dbReference>
<feature type="region of interest" description="Disordered" evidence="7">
    <location>
        <begin position="1"/>
        <end position="20"/>
    </location>
</feature>
<feature type="compositionally biased region" description="Gly residues" evidence="7">
    <location>
        <begin position="559"/>
        <end position="580"/>
    </location>
</feature>
<dbReference type="PROSITE" id="PS01149">
    <property type="entry name" value="PSI_RSU"/>
    <property type="match status" value="1"/>
</dbReference>
<dbReference type="PANTHER" id="PTHR47683:SF3">
    <property type="entry name" value="RIBOSOMAL LARGE SUBUNIT PSEUDOURIDINE SYNTHASE B"/>
    <property type="match status" value="1"/>
</dbReference>
<dbReference type="InterPro" id="IPR020103">
    <property type="entry name" value="PsdUridine_synth_cat_dom_sf"/>
</dbReference>
<evidence type="ECO:0000313" key="9">
    <source>
        <dbReference type="EMBL" id="GJE66829.1"/>
    </source>
</evidence>
<feature type="compositionally biased region" description="Basic and acidic residues" evidence="7">
    <location>
        <begin position="294"/>
        <end position="309"/>
    </location>
</feature>
<dbReference type="RefSeq" id="WP_238226755.1">
    <property type="nucleotide sequence ID" value="NZ_BPRC01000018.1"/>
</dbReference>
<feature type="domain" description="RNA-binding S4" evidence="8">
    <location>
        <begin position="22"/>
        <end position="82"/>
    </location>
</feature>
<dbReference type="SMART" id="SM00363">
    <property type="entry name" value="S4"/>
    <property type="match status" value="1"/>
</dbReference>
<keyword evidence="10" id="KW-1185">Reference proteome</keyword>
<dbReference type="CDD" id="cd00165">
    <property type="entry name" value="S4"/>
    <property type="match status" value="1"/>
</dbReference>
<comment type="caution">
    <text evidence="9">The sequence shown here is derived from an EMBL/GenBank/DDBJ whole genome shotgun (WGS) entry which is preliminary data.</text>
</comment>
<dbReference type="InterPro" id="IPR050343">
    <property type="entry name" value="RsuA_PseudoU_synthase"/>
</dbReference>
<dbReference type="InterPro" id="IPR000748">
    <property type="entry name" value="PsdUridine_synth_RsuA/RluB/E/F"/>
</dbReference>
<gene>
    <name evidence="9" type="ORF">LNAOJCKE_4053</name>
</gene>
<feature type="compositionally biased region" description="Gly residues" evidence="7">
    <location>
        <begin position="610"/>
        <end position="641"/>
    </location>
</feature>
<dbReference type="InterPro" id="IPR020094">
    <property type="entry name" value="TruA/RsuA/RluB/E/F_N"/>
</dbReference>
<dbReference type="InterPro" id="IPR002942">
    <property type="entry name" value="S4_RNA-bd"/>
</dbReference>
<evidence type="ECO:0000256" key="5">
    <source>
        <dbReference type="PROSITE-ProRule" id="PRU00182"/>
    </source>
</evidence>